<sequence>MTDMLYDKATMLGLYESLKTYHGTLMQQVEVDFPAATNKLQTAWENNASFSAFMDVKKSWDTQFSDTNEILQRIATEVDNSLQRAFHTDQTIGDGFGA</sequence>
<dbReference type="RefSeq" id="WP_218473844.1">
    <property type="nucleotide sequence ID" value="NZ_BAABJN010000005.1"/>
</dbReference>
<evidence type="ECO:0000313" key="1">
    <source>
        <dbReference type="EMBL" id="QXN92506.1"/>
    </source>
</evidence>
<evidence type="ECO:0000313" key="2">
    <source>
        <dbReference type="Proteomes" id="UP000694257"/>
    </source>
</evidence>
<proteinExistence type="predicted"/>
<gene>
    <name evidence="1" type="ORF">KV110_04975</name>
</gene>
<accession>A0ABX8RY85</accession>
<keyword evidence="2" id="KW-1185">Reference proteome</keyword>
<dbReference type="EMBL" id="CP078145">
    <property type="protein sequence ID" value="QXN92506.1"/>
    <property type="molecule type" value="Genomic_DNA"/>
</dbReference>
<name>A0ABX8RY85_NOCIO</name>
<protein>
    <recommendedName>
        <fullName evidence="3">WXG100 family type VII secretion target</fullName>
    </recommendedName>
</protein>
<organism evidence="1 2">
    <name type="scientific">Nocardia iowensis</name>
    <dbReference type="NCBI Taxonomy" id="204891"/>
    <lineage>
        <taxon>Bacteria</taxon>
        <taxon>Bacillati</taxon>
        <taxon>Actinomycetota</taxon>
        <taxon>Actinomycetes</taxon>
        <taxon>Mycobacteriales</taxon>
        <taxon>Nocardiaceae</taxon>
        <taxon>Nocardia</taxon>
    </lineage>
</organism>
<reference evidence="1 2" key="1">
    <citation type="submission" date="2021-07" db="EMBL/GenBank/DDBJ databases">
        <title>Whole Genome Sequence of Nocardia Iowensis.</title>
        <authorList>
            <person name="Lamm A."/>
            <person name="Collins-Fairclough A.M."/>
            <person name="Bunk B."/>
            <person name="Sproer C."/>
        </authorList>
    </citation>
    <scope>NUCLEOTIDE SEQUENCE [LARGE SCALE GENOMIC DNA]</scope>
    <source>
        <strain evidence="1 2">NRRL 5646</strain>
    </source>
</reference>
<dbReference type="Proteomes" id="UP000694257">
    <property type="component" value="Chromosome"/>
</dbReference>
<evidence type="ECO:0008006" key="3">
    <source>
        <dbReference type="Google" id="ProtNLM"/>
    </source>
</evidence>